<dbReference type="InterPro" id="IPR016186">
    <property type="entry name" value="C-type_lectin-like/link_sf"/>
</dbReference>
<evidence type="ECO:0000256" key="3">
    <source>
        <dbReference type="SAM" id="Phobius"/>
    </source>
</evidence>
<dbReference type="InterPro" id="IPR001304">
    <property type="entry name" value="C-type_lectin-like"/>
</dbReference>
<dbReference type="Ensembl" id="ENSLLET00000041993.1">
    <property type="protein sequence ID" value="ENSLLEP00000040353.1"/>
    <property type="gene ID" value="ENSLLEG00000025681.1"/>
</dbReference>
<keyword evidence="2" id="KW-1015">Disulfide bond</keyword>
<name>A0A8C5QNW4_9ANUR</name>
<protein>
    <recommendedName>
        <fullName evidence="4">C-type lectin domain-containing protein</fullName>
    </recommendedName>
</protein>
<evidence type="ECO:0000259" key="4">
    <source>
        <dbReference type="PROSITE" id="PS50041"/>
    </source>
</evidence>
<keyword evidence="3" id="KW-0472">Membrane</keyword>
<dbReference type="InterPro" id="IPR033989">
    <property type="entry name" value="CD209-like_CTLD"/>
</dbReference>
<dbReference type="InterPro" id="IPR050111">
    <property type="entry name" value="C-type_lectin/snaclec_domain"/>
</dbReference>
<dbReference type="OrthoDB" id="6337382at2759"/>
<dbReference type="PROSITE" id="PS50041">
    <property type="entry name" value="C_TYPE_LECTIN_2"/>
    <property type="match status" value="1"/>
</dbReference>
<keyword evidence="1" id="KW-0430">Lectin</keyword>
<reference evidence="5" key="2">
    <citation type="submission" date="2025-09" db="UniProtKB">
        <authorList>
            <consortium name="Ensembl"/>
        </authorList>
    </citation>
    <scope>IDENTIFICATION</scope>
</reference>
<keyword evidence="6" id="KW-1185">Reference proteome</keyword>
<reference evidence="5" key="1">
    <citation type="submission" date="2025-08" db="UniProtKB">
        <authorList>
            <consortium name="Ensembl"/>
        </authorList>
    </citation>
    <scope>IDENTIFICATION</scope>
</reference>
<evidence type="ECO:0000256" key="2">
    <source>
        <dbReference type="ARBA" id="ARBA00023157"/>
    </source>
</evidence>
<sequence length="293" mass="33567">MDRIERGCSRFPDSAQEMSNDYPDHQFLQLGDNSENKVFKMNFWSPPPYSRVVTALCAVCAICFITVIILIVALKPAEPQPDQRLHHQMTNLSDGIYSHMERSSLDDSKVIDKLKNIEASVQRILIDKTTDVLQKDIASVLVVLRKLSDWATKQNSSFLDSLCGADWAHHSFSCYYLSSDTLSWQDAKKACESMNSHLLVINNNEEQRFISTFSRPFTSWIGLTDADGSWEWVDGTPYDSTPKSWQDGQPDDYYYHQLGGGEDCAQMKFITTAGWNDEHCTRKQYYICEKKVR</sequence>
<dbReference type="InterPro" id="IPR016187">
    <property type="entry name" value="CTDL_fold"/>
</dbReference>
<dbReference type="CDD" id="cd03590">
    <property type="entry name" value="CLECT_DC-SIGN_like"/>
    <property type="match status" value="1"/>
</dbReference>
<dbReference type="Pfam" id="PF00059">
    <property type="entry name" value="Lectin_C"/>
    <property type="match status" value="1"/>
</dbReference>
<evidence type="ECO:0000313" key="6">
    <source>
        <dbReference type="Proteomes" id="UP000694569"/>
    </source>
</evidence>
<accession>A0A8C5QNW4</accession>
<dbReference type="AlphaFoldDB" id="A0A8C5QNW4"/>
<evidence type="ECO:0000256" key="1">
    <source>
        <dbReference type="ARBA" id="ARBA00022734"/>
    </source>
</evidence>
<feature type="transmembrane region" description="Helical" evidence="3">
    <location>
        <begin position="52"/>
        <end position="74"/>
    </location>
</feature>
<dbReference type="GeneTree" id="ENSGT01030000234575"/>
<dbReference type="SMART" id="SM00034">
    <property type="entry name" value="CLECT"/>
    <property type="match status" value="1"/>
</dbReference>
<dbReference type="Gene3D" id="3.10.100.10">
    <property type="entry name" value="Mannose-Binding Protein A, subunit A"/>
    <property type="match status" value="1"/>
</dbReference>
<dbReference type="InterPro" id="IPR018378">
    <property type="entry name" value="C-type_lectin_CS"/>
</dbReference>
<proteinExistence type="predicted"/>
<dbReference type="GO" id="GO:0030246">
    <property type="term" value="F:carbohydrate binding"/>
    <property type="evidence" value="ECO:0007669"/>
    <property type="project" value="UniProtKB-KW"/>
</dbReference>
<keyword evidence="3" id="KW-1133">Transmembrane helix</keyword>
<dbReference type="Proteomes" id="UP000694569">
    <property type="component" value="Unplaced"/>
</dbReference>
<dbReference type="PROSITE" id="PS00615">
    <property type="entry name" value="C_TYPE_LECTIN_1"/>
    <property type="match status" value="1"/>
</dbReference>
<evidence type="ECO:0000313" key="5">
    <source>
        <dbReference type="Ensembl" id="ENSLLEP00000040353.1"/>
    </source>
</evidence>
<dbReference type="SUPFAM" id="SSF56436">
    <property type="entry name" value="C-type lectin-like"/>
    <property type="match status" value="1"/>
</dbReference>
<dbReference type="PANTHER" id="PTHR22803">
    <property type="entry name" value="MANNOSE, PHOSPHOLIPASE, LECTIN RECEPTOR RELATED"/>
    <property type="match status" value="1"/>
</dbReference>
<feature type="domain" description="C-type lectin" evidence="4">
    <location>
        <begin position="170"/>
        <end position="289"/>
    </location>
</feature>
<keyword evidence="3" id="KW-0812">Transmembrane</keyword>
<organism evidence="5 6">
    <name type="scientific">Leptobrachium leishanense</name>
    <name type="common">Leishan spiny toad</name>
    <dbReference type="NCBI Taxonomy" id="445787"/>
    <lineage>
        <taxon>Eukaryota</taxon>
        <taxon>Metazoa</taxon>
        <taxon>Chordata</taxon>
        <taxon>Craniata</taxon>
        <taxon>Vertebrata</taxon>
        <taxon>Euteleostomi</taxon>
        <taxon>Amphibia</taxon>
        <taxon>Batrachia</taxon>
        <taxon>Anura</taxon>
        <taxon>Pelobatoidea</taxon>
        <taxon>Megophryidae</taxon>
        <taxon>Leptobrachium</taxon>
    </lineage>
</organism>